<sequence length="46" mass="4694">MCADNAQSQAHAAPAAVEVETVTALEMQRLVLAGDKDAARDAAAVL</sequence>
<gene>
    <name evidence="1" type="ORF">SAMN05216551_109119</name>
</gene>
<evidence type="ECO:0000313" key="1">
    <source>
        <dbReference type="EMBL" id="SDV49767.1"/>
    </source>
</evidence>
<accession>A0A1H2PT03</accession>
<evidence type="ECO:0000313" key="2">
    <source>
        <dbReference type="Proteomes" id="UP000243719"/>
    </source>
</evidence>
<dbReference type="AlphaFoldDB" id="A0A1H2PT03"/>
<reference evidence="2" key="1">
    <citation type="submission" date="2016-09" db="EMBL/GenBank/DDBJ databases">
        <authorList>
            <person name="Varghese N."/>
            <person name="Submissions S."/>
        </authorList>
    </citation>
    <scope>NUCLEOTIDE SEQUENCE [LARGE SCALE GENOMIC DNA]</scope>
    <source>
        <strain evidence="2">JS23</strain>
    </source>
</reference>
<organism evidence="1 2">
    <name type="scientific">Chitinasiproducens palmae</name>
    <dbReference type="NCBI Taxonomy" id="1770053"/>
    <lineage>
        <taxon>Bacteria</taxon>
        <taxon>Pseudomonadati</taxon>
        <taxon>Pseudomonadota</taxon>
        <taxon>Betaproteobacteria</taxon>
        <taxon>Burkholderiales</taxon>
        <taxon>Burkholderiaceae</taxon>
        <taxon>Chitinasiproducens</taxon>
    </lineage>
</organism>
<protein>
    <submittedName>
        <fullName evidence="1">Uncharacterized protein</fullName>
    </submittedName>
</protein>
<proteinExistence type="predicted"/>
<dbReference type="Proteomes" id="UP000243719">
    <property type="component" value="Unassembled WGS sequence"/>
</dbReference>
<keyword evidence="2" id="KW-1185">Reference proteome</keyword>
<dbReference type="EMBL" id="FNLO01000009">
    <property type="protein sequence ID" value="SDV49767.1"/>
    <property type="molecule type" value="Genomic_DNA"/>
</dbReference>
<name>A0A1H2PT03_9BURK</name>